<keyword evidence="2" id="KW-0472">Membrane</keyword>
<reference evidence="3 4" key="1">
    <citation type="submission" date="2014-02" db="EMBL/GenBank/DDBJ databases">
        <title>The genome sequence of Colletotrichum salicis CBS 607.94.</title>
        <authorList>
            <person name="Baroncelli R."/>
            <person name="Thon M.R."/>
        </authorList>
    </citation>
    <scope>NUCLEOTIDE SEQUENCE [LARGE SCALE GENOMIC DNA]</scope>
    <source>
        <strain evidence="3 4">CBS 607.94</strain>
    </source>
</reference>
<dbReference type="OrthoDB" id="4835369at2759"/>
<evidence type="ECO:0000313" key="4">
    <source>
        <dbReference type="Proteomes" id="UP000070121"/>
    </source>
</evidence>
<keyword evidence="2" id="KW-1133">Transmembrane helix</keyword>
<gene>
    <name evidence="3" type="ORF">CSAL01_02353</name>
</gene>
<accession>A0A135SN41</accession>
<proteinExistence type="predicted"/>
<feature type="region of interest" description="Disordered" evidence="1">
    <location>
        <begin position="180"/>
        <end position="249"/>
    </location>
</feature>
<comment type="caution">
    <text evidence="3">The sequence shown here is derived from an EMBL/GenBank/DDBJ whole genome shotgun (WGS) entry which is preliminary data.</text>
</comment>
<name>A0A135SN41_9PEZI</name>
<protein>
    <submittedName>
        <fullName evidence="3">Uncharacterized protein</fullName>
    </submittedName>
</protein>
<evidence type="ECO:0000256" key="1">
    <source>
        <dbReference type="SAM" id="MobiDB-lite"/>
    </source>
</evidence>
<keyword evidence="2" id="KW-0812">Transmembrane</keyword>
<sequence length="249" mass="27264">MSFVIHKLGLADNFKPTRHRAARPHFGRGGLQVPNPGGTADMSSFMNHARDIVAGKGLQTDYTASPDPSPNAPQATPLEVLCLAIAIFVLACILGFIVLIGVKTRRSRAQHEASSFPESNGREGWDSHDTTQVFINGVQRRSDSVAGQERNELHLLGRDETVSLAPKHIFRPWRDGADERNGGIEKFDGTSTGLSNDTVRDSEQYPTTDNKGVIRSVDQHLPAHYGRRPSRRFDEGSVMDTGSGPMSHK</sequence>
<dbReference type="Proteomes" id="UP000070121">
    <property type="component" value="Unassembled WGS sequence"/>
</dbReference>
<feature type="transmembrane region" description="Helical" evidence="2">
    <location>
        <begin position="78"/>
        <end position="102"/>
    </location>
</feature>
<dbReference type="EMBL" id="JFFI01002337">
    <property type="protein sequence ID" value="KXH37177.1"/>
    <property type="molecule type" value="Genomic_DNA"/>
</dbReference>
<evidence type="ECO:0000313" key="3">
    <source>
        <dbReference type="EMBL" id="KXH37177.1"/>
    </source>
</evidence>
<dbReference type="AlphaFoldDB" id="A0A135SN41"/>
<keyword evidence="4" id="KW-1185">Reference proteome</keyword>
<organism evidence="3 4">
    <name type="scientific">Colletotrichum salicis</name>
    <dbReference type="NCBI Taxonomy" id="1209931"/>
    <lineage>
        <taxon>Eukaryota</taxon>
        <taxon>Fungi</taxon>
        <taxon>Dikarya</taxon>
        <taxon>Ascomycota</taxon>
        <taxon>Pezizomycotina</taxon>
        <taxon>Sordariomycetes</taxon>
        <taxon>Hypocreomycetidae</taxon>
        <taxon>Glomerellales</taxon>
        <taxon>Glomerellaceae</taxon>
        <taxon>Colletotrichum</taxon>
        <taxon>Colletotrichum acutatum species complex</taxon>
    </lineage>
</organism>
<evidence type="ECO:0000256" key="2">
    <source>
        <dbReference type="SAM" id="Phobius"/>
    </source>
</evidence>